<evidence type="ECO:0000256" key="4">
    <source>
        <dbReference type="ARBA" id="ARBA00022741"/>
    </source>
</evidence>
<dbReference type="NCBIfam" id="TIGR00160">
    <property type="entry name" value="MGSA"/>
    <property type="match status" value="1"/>
</dbReference>
<feature type="binding site" evidence="9">
    <location>
        <begin position="229"/>
        <end position="232"/>
    </location>
    <ligand>
        <name>substrate</name>
    </ligand>
</feature>
<keyword evidence="4 8" id="KW-0547">Nucleotide-binding</keyword>
<dbReference type="SUPFAM" id="SSF52335">
    <property type="entry name" value="Methylglyoxal synthase-like"/>
    <property type="match status" value="1"/>
</dbReference>
<comment type="catalytic activity">
    <reaction evidence="9">
        <text>dihydroxyacetone phosphate = methylglyoxal + phosphate</text>
        <dbReference type="Rhea" id="RHEA:17937"/>
        <dbReference type="ChEBI" id="CHEBI:17158"/>
        <dbReference type="ChEBI" id="CHEBI:43474"/>
        <dbReference type="ChEBI" id="CHEBI:57642"/>
        <dbReference type="EC" id="4.2.3.3"/>
    </reaction>
</comment>
<comment type="pathway">
    <text evidence="8">Cofactor biosynthesis; coenzyme A biosynthesis; CoA from (R)-pantothenate: step 5/5.</text>
</comment>
<dbReference type="KEGG" id="hor:Hore_04890"/>
<dbReference type="SUPFAM" id="SSF52540">
    <property type="entry name" value="P-loop containing nucleoside triphosphate hydrolases"/>
    <property type="match status" value="1"/>
</dbReference>
<dbReference type="EMBL" id="CP001098">
    <property type="protein sequence ID" value="ACL69247.1"/>
    <property type="molecule type" value="Genomic_DNA"/>
</dbReference>
<feature type="domain" description="MGS-like" evidence="10">
    <location>
        <begin position="187"/>
        <end position="317"/>
    </location>
</feature>
<comment type="function">
    <text evidence="9">Catalyzes the formation of methylglyoxal from dihydroxyacetone phosphate.</text>
</comment>
<dbReference type="InterPro" id="IPR011607">
    <property type="entry name" value="MGS-like_dom"/>
</dbReference>
<feature type="binding site" evidence="8">
    <location>
        <begin position="10"/>
        <end position="15"/>
    </location>
    <ligand>
        <name>ATP</name>
        <dbReference type="ChEBI" id="CHEBI:30616"/>
    </ligand>
</feature>
<evidence type="ECO:0000256" key="5">
    <source>
        <dbReference type="ARBA" id="ARBA00022777"/>
    </source>
</evidence>
<dbReference type="GO" id="GO:0005524">
    <property type="term" value="F:ATP binding"/>
    <property type="evidence" value="ECO:0007669"/>
    <property type="project" value="UniProtKB-UniRule"/>
</dbReference>
<keyword evidence="5 8" id="KW-0418">Kinase</keyword>
<dbReference type="HAMAP" id="MF_00549">
    <property type="entry name" value="Methylglyoxal_synth"/>
    <property type="match status" value="1"/>
</dbReference>
<accession>B8D220</accession>
<dbReference type="PROSITE" id="PS01335">
    <property type="entry name" value="METHYLGLYOXAL_SYNTH"/>
    <property type="match status" value="1"/>
</dbReference>
<feature type="binding site" evidence="9">
    <location>
        <position position="207"/>
    </location>
    <ligand>
        <name>substrate</name>
    </ligand>
</feature>
<dbReference type="Gene3D" id="3.40.50.1380">
    <property type="entry name" value="Methylglyoxal synthase-like domain"/>
    <property type="match status" value="1"/>
</dbReference>
<comment type="catalytic activity">
    <reaction evidence="8">
        <text>3'-dephospho-CoA + ATP = ADP + CoA + H(+)</text>
        <dbReference type="Rhea" id="RHEA:18245"/>
        <dbReference type="ChEBI" id="CHEBI:15378"/>
        <dbReference type="ChEBI" id="CHEBI:30616"/>
        <dbReference type="ChEBI" id="CHEBI:57287"/>
        <dbReference type="ChEBI" id="CHEBI:57328"/>
        <dbReference type="ChEBI" id="CHEBI:456216"/>
        <dbReference type="EC" id="2.7.1.24"/>
    </reaction>
</comment>
<evidence type="ECO:0000256" key="9">
    <source>
        <dbReference type="HAMAP-Rule" id="MF_00549"/>
    </source>
</evidence>
<keyword evidence="12" id="KW-1185">Reference proteome</keyword>
<comment type="similarity">
    <text evidence="1 8">Belongs to the CoaE family.</text>
</comment>
<name>B8D220_HALOH</name>
<dbReference type="RefSeq" id="WP_012635435.1">
    <property type="nucleotide sequence ID" value="NC_011899.1"/>
</dbReference>
<dbReference type="OrthoDB" id="9812943at2"/>
<evidence type="ECO:0000256" key="8">
    <source>
        <dbReference type="HAMAP-Rule" id="MF_00376"/>
    </source>
</evidence>
<dbReference type="EC" id="2.7.1.24" evidence="8"/>
<evidence type="ECO:0000313" key="11">
    <source>
        <dbReference type="EMBL" id="ACL69247.1"/>
    </source>
</evidence>
<dbReference type="GO" id="GO:0005829">
    <property type="term" value="C:cytosol"/>
    <property type="evidence" value="ECO:0007669"/>
    <property type="project" value="TreeGrafter"/>
</dbReference>
<feature type="active site" description="Proton donor/acceptor" evidence="9">
    <location>
        <position position="255"/>
    </location>
</feature>
<dbReference type="NCBIfam" id="NF003559">
    <property type="entry name" value="PRK05234.1"/>
    <property type="match status" value="1"/>
</dbReference>
<evidence type="ECO:0000256" key="1">
    <source>
        <dbReference type="ARBA" id="ARBA00009018"/>
    </source>
</evidence>
<dbReference type="InterPro" id="IPR001977">
    <property type="entry name" value="Depp_CoAkinase"/>
</dbReference>
<keyword evidence="2 8" id="KW-0963">Cytoplasm</keyword>
<evidence type="ECO:0000256" key="7">
    <source>
        <dbReference type="ARBA" id="ARBA00022993"/>
    </source>
</evidence>
<dbReference type="Pfam" id="PF02142">
    <property type="entry name" value="MGS"/>
    <property type="match status" value="1"/>
</dbReference>
<dbReference type="HAMAP" id="MF_00376">
    <property type="entry name" value="Dephospho_CoA_kinase"/>
    <property type="match status" value="1"/>
</dbReference>
<evidence type="ECO:0000256" key="2">
    <source>
        <dbReference type="ARBA" id="ARBA00022490"/>
    </source>
</evidence>
<dbReference type="UniPathway" id="UPA00241">
    <property type="reaction ID" value="UER00356"/>
</dbReference>
<evidence type="ECO:0000256" key="3">
    <source>
        <dbReference type="ARBA" id="ARBA00022679"/>
    </source>
</evidence>
<evidence type="ECO:0000313" key="12">
    <source>
        <dbReference type="Proteomes" id="UP000000719"/>
    </source>
</evidence>
<dbReference type="GO" id="GO:0008929">
    <property type="term" value="F:methylglyoxal synthase activity"/>
    <property type="evidence" value="ECO:0007669"/>
    <property type="project" value="UniProtKB-UniRule"/>
</dbReference>
<dbReference type="InterPro" id="IPR027417">
    <property type="entry name" value="P-loop_NTPase"/>
</dbReference>
<keyword evidence="6 8" id="KW-0067">ATP-binding</keyword>
<keyword evidence="3 8" id="KW-0808">Transferase</keyword>
<dbReference type="GO" id="GO:0015937">
    <property type="term" value="P:coenzyme A biosynthetic process"/>
    <property type="evidence" value="ECO:0007669"/>
    <property type="project" value="UniProtKB-UniRule"/>
</dbReference>
<dbReference type="Gene3D" id="3.40.50.300">
    <property type="entry name" value="P-loop containing nucleotide triphosphate hydrolases"/>
    <property type="match status" value="1"/>
</dbReference>
<dbReference type="SMART" id="SM00851">
    <property type="entry name" value="MGS"/>
    <property type="match status" value="1"/>
</dbReference>
<dbReference type="PROSITE" id="PS51219">
    <property type="entry name" value="DPCK"/>
    <property type="match status" value="1"/>
</dbReference>
<dbReference type="InterPro" id="IPR036914">
    <property type="entry name" value="MGS-like_dom_sf"/>
</dbReference>
<comment type="function">
    <text evidence="8">Catalyzes the phosphorylation of the 3'-hydroxyl group of dephosphocoenzyme A to form coenzyme A.</text>
</comment>
<dbReference type="FunFam" id="3.40.50.300:FF:000991">
    <property type="entry name" value="Dephospho-CoA kinase"/>
    <property type="match status" value="1"/>
</dbReference>
<protein>
    <recommendedName>
        <fullName evidence="8 9">Multifunctional fusion protein</fullName>
    </recommendedName>
    <domain>
        <recommendedName>
            <fullName evidence="8">Dephospho-CoA kinase</fullName>
            <ecNumber evidence="8">2.7.1.24</ecNumber>
        </recommendedName>
        <alternativeName>
            <fullName evidence="8">Dephosphocoenzyme A kinase</fullName>
        </alternativeName>
    </domain>
    <domain>
        <recommendedName>
            <fullName evidence="9">Methylglyoxal synthase</fullName>
            <shortName evidence="9">MGS</shortName>
            <ecNumber evidence="9">4.2.3.3</ecNumber>
        </recommendedName>
    </domain>
</protein>
<dbReference type="Pfam" id="PF01121">
    <property type="entry name" value="CoaE"/>
    <property type="match status" value="1"/>
</dbReference>
<dbReference type="AlphaFoldDB" id="B8D220"/>
<comment type="subcellular location">
    <subcellularLocation>
        <location evidence="8">Cytoplasm</location>
    </subcellularLocation>
</comment>
<dbReference type="CDD" id="cd01422">
    <property type="entry name" value="MGS"/>
    <property type="match status" value="1"/>
</dbReference>
<proteinExistence type="inferred from homology"/>
<dbReference type="GO" id="GO:0004140">
    <property type="term" value="F:dephospho-CoA kinase activity"/>
    <property type="evidence" value="ECO:0007669"/>
    <property type="project" value="UniProtKB-UniRule"/>
</dbReference>
<feature type="binding site" evidence="9">
    <location>
        <begin position="249"/>
        <end position="250"/>
    </location>
    <ligand>
        <name>substrate</name>
    </ligand>
</feature>
<feature type="binding site" evidence="9">
    <location>
        <position position="203"/>
    </location>
    <ligand>
        <name>substrate</name>
    </ligand>
</feature>
<gene>
    <name evidence="9" type="primary">mgsA</name>
    <name evidence="8" type="synonym">coaE</name>
    <name evidence="11" type="ordered locus">Hore_04890</name>
</gene>
<dbReference type="GO" id="GO:0019242">
    <property type="term" value="P:methylglyoxal biosynthetic process"/>
    <property type="evidence" value="ECO:0007669"/>
    <property type="project" value="UniProtKB-UniRule"/>
</dbReference>
<keyword evidence="7 8" id="KW-0173">Coenzyme A biosynthesis</keyword>
<keyword evidence="9" id="KW-0456">Lyase</keyword>
<dbReference type="Proteomes" id="UP000000719">
    <property type="component" value="Chromosome"/>
</dbReference>
<dbReference type="PANTHER" id="PTHR30492">
    <property type="entry name" value="METHYLGLYOXAL SYNTHASE"/>
    <property type="match status" value="1"/>
</dbReference>
<comment type="similarity">
    <text evidence="9">Belongs to the methylglyoxal synthase family.</text>
</comment>
<organism evidence="11 12">
    <name type="scientific">Halothermothrix orenii (strain H 168 / OCM 544 / DSM 9562)</name>
    <dbReference type="NCBI Taxonomy" id="373903"/>
    <lineage>
        <taxon>Bacteria</taxon>
        <taxon>Bacillati</taxon>
        <taxon>Bacillota</taxon>
        <taxon>Clostridia</taxon>
        <taxon>Halanaerobiales</taxon>
        <taxon>Halothermotrichaceae</taxon>
        <taxon>Halothermothrix</taxon>
    </lineage>
</organism>
<dbReference type="STRING" id="373903.Hore_04890"/>
<dbReference type="PROSITE" id="PS51855">
    <property type="entry name" value="MGS"/>
    <property type="match status" value="1"/>
</dbReference>
<reference evidence="11 12" key="1">
    <citation type="journal article" date="2009" name="PLoS ONE">
        <title>Genome analysis of the anaerobic thermohalophilic bacterium Halothermothrix orenii.</title>
        <authorList>
            <person name="Mavromatis K."/>
            <person name="Ivanova N."/>
            <person name="Anderson I."/>
            <person name="Lykidis A."/>
            <person name="Hooper S.D."/>
            <person name="Sun H."/>
            <person name="Kunin V."/>
            <person name="Lapidus A."/>
            <person name="Hugenholtz P."/>
            <person name="Patel B."/>
            <person name="Kyrpides N.C."/>
        </authorList>
    </citation>
    <scope>NUCLEOTIDE SEQUENCE [LARGE SCALE GENOMIC DNA]</scope>
    <source>
        <strain evidence="12">H 168 / OCM 544 / DSM 9562</strain>
    </source>
</reference>
<dbReference type="EC" id="4.2.3.3" evidence="9"/>
<dbReference type="PANTHER" id="PTHR30492:SF0">
    <property type="entry name" value="METHYLGLYOXAL SYNTHASE"/>
    <property type="match status" value="1"/>
</dbReference>
<dbReference type="NCBIfam" id="TIGR00152">
    <property type="entry name" value="dephospho-CoA kinase"/>
    <property type="match status" value="1"/>
</dbReference>
<dbReference type="eggNOG" id="COG0237">
    <property type="taxonomic scope" value="Bacteria"/>
</dbReference>
<evidence type="ECO:0000256" key="6">
    <source>
        <dbReference type="ARBA" id="ARBA00022840"/>
    </source>
</evidence>
<dbReference type="InterPro" id="IPR018148">
    <property type="entry name" value="Methylglyoxal_synth_AS"/>
</dbReference>
<evidence type="ECO:0000259" key="10">
    <source>
        <dbReference type="PROSITE" id="PS51855"/>
    </source>
</evidence>
<dbReference type="CDD" id="cd02022">
    <property type="entry name" value="DPCK"/>
    <property type="match status" value="1"/>
</dbReference>
<dbReference type="HOGENOM" id="CLU_073810_0_0_9"/>
<dbReference type="eggNOG" id="COG1803">
    <property type="taxonomic scope" value="Bacteria"/>
</dbReference>
<sequence length="317" mass="35763">MIIGLTGGIASGKSTVSNILKELGACIIDADRIAHKILKKGQPGWRGVVGYFGTDIIDDKGEIDRKKLGKLVFNKPEERKKLEKITHPIIISQIKDEIVSLKNKCNLIILDAPLLFEANLDRLVDRVWVVYVDRDIQLRRLQERDGLSREEAILRIETQMPLKEKARLADIVIDNNGSIKKLKKQVIKHWRELKMKRIALIAHDEKKDDIIEFARKHYDLLKKCKLIATGTTGKMIIDKVGLEVERMLSGPLGGDQMIGSRVAQEKLDGVIFLRDPLTAQPHEPDITALLRVCDVHNVPLATNLATADLILHKLLEE</sequence>
<feature type="binding site" evidence="9">
    <location>
        <position position="282"/>
    </location>
    <ligand>
        <name>substrate</name>
    </ligand>
</feature>
<dbReference type="InterPro" id="IPR004363">
    <property type="entry name" value="Methylgl_synth"/>
</dbReference>